<dbReference type="Pfam" id="PF13673">
    <property type="entry name" value="Acetyltransf_10"/>
    <property type="match status" value="1"/>
</dbReference>
<dbReference type="InterPro" id="IPR000182">
    <property type="entry name" value="GNAT_dom"/>
</dbReference>
<protein>
    <recommendedName>
        <fullName evidence="1">N-acetyltransferase domain-containing protein</fullName>
    </recommendedName>
</protein>
<reference evidence="2" key="1">
    <citation type="submission" date="2020-01" db="EMBL/GenBank/DDBJ databases">
        <authorList>
            <person name="Meier V. D."/>
            <person name="Meier V D."/>
        </authorList>
    </citation>
    <scope>NUCLEOTIDE SEQUENCE</scope>
    <source>
        <strain evidence="2">HLG_WM_MAG_01</strain>
    </source>
</reference>
<name>A0A6S6TI50_9BACT</name>
<proteinExistence type="predicted"/>
<dbReference type="PROSITE" id="PS51186">
    <property type="entry name" value="GNAT"/>
    <property type="match status" value="1"/>
</dbReference>
<evidence type="ECO:0000313" key="2">
    <source>
        <dbReference type="EMBL" id="CAA6819004.1"/>
    </source>
</evidence>
<organism evidence="2">
    <name type="scientific">uncultured Sulfurovum sp</name>
    <dbReference type="NCBI Taxonomy" id="269237"/>
    <lineage>
        <taxon>Bacteria</taxon>
        <taxon>Pseudomonadati</taxon>
        <taxon>Campylobacterota</taxon>
        <taxon>Epsilonproteobacteria</taxon>
        <taxon>Campylobacterales</taxon>
        <taxon>Sulfurovaceae</taxon>
        <taxon>Sulfurovum</taxon>
        <taxon>environmental samples</taxon>
    </lineage>
</organism>
<accession>A0A6S6TI50</accession>
<dbReference type="SUPFAM" id="SSF55729">
    <property type="entry name" value="Acyl-CoA N-acyltransferases (Nat)"/>
    <property type="match status" value="1"/>
</dbReference>
<dbReference type="EMBL" id="CACVAS010000107">
    <property type="protein sequence ID" value="CAA6819004.1"/>
    <property type="molecule type" value="Genomic_DNA"/>
</dbReference>
<sequence length="207" mass="23683">MKEMFREYKDSDYTQCEELVNEAWRFDYIFSPKALSDIAKLIYTKGSVLGSNYKMVVEVNGKVIGFIFGLNEHSNKPGNNILFGLGLLWKLIWIKCKKPNRNDLLNALKVHENNRAEIVYRGRSEIILFIVGKEFQGKGVGKKLWSGFKNMSIGSEVKSIIVETNKLGASSFYEQIGFRHLADFDSPLHEFATKGGQACIYEYQFNN</sequence>
<dbReference type="Gene3D" id="3.40.630.30">
    <property type="match status" value="1"/>
</dbReference>
<dbReference type="InterPro" id="IPR016181">
    <property type="entry name" value="Acyl_CoA_acyltransferase"/>
</dbReference>
<dbReference type="AlphaFoldDB" id="A0A6S6TI50"/>
<gene>
    <name evidence="2" type="ORF">HELGO_WM482</name>
</gene>
<feature type="domain" description="N-acetyltransferase" evidence="1">
    <location>
        <begin position="3"/>
        <end position="206"/>
    </location>
</feature>
<dbReference type="GO" id="GO:0016747">
    <property type="term" value="F:acyltransferase activity, transferring groups other than amino-acyl groups"/>
    <property type="evidence" value="ECO:0007669"/>
    <property type="project" value="InterPro"/>
</dbReference>
<evidence type="ECO:0000259" key="1">
    <source>
        <dbReference type="PROSITE" id="PS51186"/>
    </source>
</evidence>